<feature type="transmembrane region" description="Helical" evidence="1">
    <location>
        <begin position="137"/>
        <end position="157"/>
    </location>
</feature>
<evidence type="ECO:0000313" key="3">
    <source>
        <dbReference type="Proteomes" id="UP000618931"/>
    </source>
</evidence>
<name>A0ABS0I274_9BACT</name>
<feature type="transmembrane region" description="Helical" evidence="1">
    <location>
        <begin position="58"/>
        <end position="82"/>
    </location>
</feature>
<comment type="caution">
    <text evidence="2">The sequence shown here is derived from an EMBL/GenBank/DDBJ whole genome shotgun (WGS) entry which is preliminary data.</text>
</comment>
<keyword evidence="1" id="KW-0472">Membrane</keyword>
<keyword evidence="1" id="KW-0812">Transmembrane</keyword>
<dbReference type="RefSeq" id="WP_196292465.1">
    <property type="nucleotide sequence ID" value="NZ_JADQDM010000002.1"/>
</dbReference>
<organism evidence="2 3">
    <name type="scientific">Hymenobacter ruricola</name>
    <dbReference type="NCBI Taxonomy" id="2791023"/>
    <lineage>
        <taxon>Bacteria</taxon>
        <taxon>Pseudomonadati</taxon>
        <taxon>Bacteroidota</taxon>
        <taxon>Cytophagia</taxon>
        <taxon>Cytophagales</taxon>
        <taxon>Hymenobacteraceae</taxon>
        <taxon>Hymenobacter</taxon>
    </lineage>
</organism>
<keyword evidence="3" id="KW-1185">Reference proteome</keyword>
<evidence type="ECO:0000256" key="1">
    <source>
        <dbReference type="SAM" id="Phobius"/>
    </source>
</evidence>
<sequence>MALISEILLWLFVLNLGVATGAGLFETRIVLPQWFSRTATGYAVNGEAMRATDTGRRFWGMVTTLPLTLLTLANLAAAGLASPPLHDWWLAAALLTLLERIGTFGFFIPTALRLQRADARQPAATSRLIAWWRRLNYLRLALNLLAWLAALRAFSLLPLSS</sequence>
<keyword evidence="1" id="KW-1133">Transmembrane helix</keyword>
<dbReference type="Proteomes" id="UP000618931">
    <property type="component" value="Unassembled WGS sequence"/>
</dbReference>
<feature type="transmembrane region" description="Helical" evidence="1">
    <location>
        <begin position="7"/>
        <end position="25"/>
    </location>
</feature>
<evidence type="ECO:0000313" key="2">
    <source>
        <dbReference type="EMBL" id="MBF9221050.1"/>
    </source>
</evidence>
<reference evidence="2 3" key="1">
    <citation type="submission" date="2020-11" db="EMBL/GenBank/DDBJ databases">
        <authorList>
            <person name="Kim M.K."/>
        </authorList>
    </citation>
    <scope>NUCLEOTIDE SEQUENCE [LARGE SCALE GENOMIC DNA]</scope>
    <source>
        <strain evidence="2 3">BT662</strain>
    </source>
</reference>
<feature type="transmembrane region" description="Helical" evidence="1">
    <location>
        <begin position="88"/>
        <end position="112"/>
    </location>
</feature>
<protein>
    <submittedName>
        <fullName evidence="2">DUF1772 domain-containing protein</fullName>
    </submittedName>
</protein>
<proteinExistence type="predicted"/>
<accession>A0ABS0I274</accession>
<gene>
    <name evidence="2" type="ORF">I2H31_08040</name>
</gene>
<dbReference type="EMBL" id="JADQDM010000002">
    <property type="protein sequence ID" value="MBF9221050.1"/>
    <property type="molecule type" value="Genomic_DNA"/>
</dbReference>